<keyword evidence="1" id="KW-1133">Transmembrane helix</keyword>
<feature type="transmembrane region" description="Helical" evidence="1">
    <location>
        <begin position="365"/>
        <end position="383"/>
    </location>
</feature>
<evidence type="ECO:0000256" key="1">
    <source>
        <dbReference type="SAM" id="Phobius"/>
    </source>
</evidence>
<feature type="transmembrane region" description="Helical" evidence="1">
    <location>
        <begin position="173"/>
        <end position="194"/>
    </location>
</feature>
<protein>
    <submittedName>
        <fullName evidence="2">Uncharacterized protein</fullName>
    </submittedName>
</protein>
<feature type="transmembrane region" description="Helical" evidence="1">
    <location>
        <begin position="206"/>
        <end position="226"/>
    </location>
</feature>
<dbReference type="AlphaFoldDB" id="A0A1I0VU16"/>
<reference evidence="2 3" key="1">
    <citation type="submission" date="2016-10" db="EMBL/GenBank/DDBJ databases">
        <authorList>
            <person name="de Groot N.N."/>
        </authorList>
    </citation>
    <scope>NUCLEOTIDE SEQUENCE [LARGE SCALE GENOMIC DNA]</scope>
    <source>
        <strain evidence="2 3">DSM 5522</strain>
    </source>
</reference>
<feature type="transmembrane region" description="Helical" evidence="1">
    <location>
        <begin position="85"/>
        <end position="103"/>
    </location>
</feature>
<feature type="transmembrane region" description="Helical" evidence="1">
    <location>
        <begin position="273"/>
        <end position="293"/>
    </location>
</feature>
<organism evidence="2 3">
    <name type="scientific">Acetitomaculum ruminis DSM 5522</name>
    <dbReference type="NCBI Taxonomy" id="1120918"/>
    <lineage>
        <taxon>Bacteria</taxon>
        <taxon>Bacillati</taxon>
        <taxon>Bacillota</taxon>
        <taxon>Clostridia</taxon>
        <taxon>Lachnospirales</taxon>
        <taxon>Lachnospiraceae</taxon>
        <taxon>Acetitomaculum</taxon>
    </lineage>
</organism>
<feature type="transmembrane region" description="Helical" evidence="1">
    <location>
        <begin position="145"/>
        <end position="161"/>
    </location>
</feature>
<dbReference type="EMBL" id="FOJY01000002">
    <property type="protein sequence ID" value="SFA79901.1"/>
    <property type="molecule type" value="Genomic_DNA"/>
</dbReference>
<gene>
    <name evidence="2" type="ORF">SAMN05216249_102200</name>
</gene>
<accession>A0A1I0VU16</accession>
<feature type="transmembrane region" description="Helical" evidence="1">
    <location>
        <begin position="444"/>
        <end position="472"/>
    </location>
</feature>
<keyword evidence="3" id="KW-1185">Reference proteome</keyword>
<dbReference type="Proteomes" id="UP000198838">
    <property type="component" value="Unassembled WGS sequence"/>
</dbReference>
<name>A0A1I0VU16_9FIRM</name>
<sequence length="515" mass="60502">MRGENILKYLVYAKWNLFCIHKRRFLNTFLVKKYDQTVMNVLWCMFCISQFFISYFITNHILGISNIDFLIYDFSPRKIFGDVKLMKAVLLILVFITSLVISINTCDLVLSDRDEECLSANYDLDFNKLKIINIINYVIYNSKEMLIFLLPVILAFLKSYGQISSTSIFETVLLLFLILEIRTVTTIVLCIYKLSKDSKNTFLKTILLMIRNAIFFFVALFLGKYFSVWFDRFPIISQKVDENVVEVWFNDGANLFLNLFKGFQDIIDINSQLFAKLIILLISLFSLFLLISIKTFMFSKTKTEYQKSCLSKPVEILCKRDLYLKTILLNQNRIYGLGYLLESVAFWTIIGLFSGFMTDIVNTKMIYFFGTSCSIYVTVFLAYSNYSKNINIFALDGEGKKVSFWLDRMPLLFRKKLKIWCINMLVCTLVEYSVLILIVSRWEILLFCIIQFLYSLLLFFFLSFPSILCPYYGYSNIREYRSTLLCRVCPWLLFDKILFGKNENGNRKSYSFTGR</sequence>
<keyword evidence="1" id="KW-0812">Transmembrane</keyword>
<evidence type="ECO:0000313" key="2">
    <source>
        <dbReference type="EMBL" id="SFA79901.1"/>
    </source>
</evidence>
<feature type="transmembrane region" description="Helical" evidence="1">
    <location>
        <begin position="334"/>
        <end position="353"/>
    </location>
</feature>
<keyword evidence="1" id="KW-0472">Membrane</keyword>
<feature type="transmembrane region" description="Helical" evidence="1">
    <location>
        <begin position="417"/>
        <end position="438"/>
    </location>
</feature>
<proteinExistence type="predicted"/>
<feature type="transmembrane region" description="Helical" evidence="1">
    <location>
        <begin position="41"/>
        <end position="65"/>
    </location>
</feature>
<evidence type="ECO:0000313" key="3">
    <source>
        <dbReference type="Proteomes" id="UP000198838"/>
    </source>
</evidence>